<dbReference type="HOGENOM" id="CLU_2193641_0_0_6"/>
<dbReference type="KEGG" id="lfa:LFA_3561"/>
<accession>A0A098GA51</accession>
<protein>
    <submittedName>
        <fullName evidence="2">Uncharacterized protein</fullName>
    </submittedName>
</protein>
<feature type="transmembrane region" description="Helical" evidence="1">
    <location>
        <begin position="48"/>
        <end position="68"/>
    </location>
</feature>
<evidence type="ECO:0000256" key="1">
    <source>
        <dbReference type="SAM" id="Phobius"/>
    </source>
</evidence>
<proteinExistence type="predicted"/>
<sequence>MSNTLALTTGYSSFFRDCAKFAISPYTTTFFGIANAGNGSKAESLDNLAAATVMSGILTFVIPILPVLTTITCVFAAIGVFLAVGSLFITYPCAIAADICGAPDIPCYEESRVQPSF</sequence>
<keyword evidence="1" id="KW-1133">Transmembrane helix</keyword>
<evidence type="ECO:0000313" key="3">
    <source>
        <dbReference type="Proteomes" id="UP000032430"/>
    </source>
</evidence>
<reference evidence="3" key="1">
    <citation type="submission" date="2014-09" db="EMBL/GenBank/DDBJ databases">
        <authorList>
            <person name="Gomez-Valero L."/>
        </authorList>
    </citation>
    <scope>NUCLEOTIDE SEQUENCE [LARGE SCALE GENOMIC DNA]</scope>
    <source>
        <strain evidence="3">ATCC700992</strain>
    </source>
</reference>
<evidence type="ECO:0000313" key="2">
    <source>
        <dbReference type="EMBL" id="CEG58890.1"/>
    </source>
</evidence>
<dbReference type="RefSeq" id="WP_045097118.1">
    <property type="nucleotide sequence ID" value="NZ_LN614827.1"/>
</dbReference>
<keyword evidence="3" id="KW-1185">Reference proteome</keyword>
<dbReference type="EMBL" id="LN614827">
    <property type="protein sequence ID" value="CEG58890.1"/>
    <property type="molecule type" value="Genomic_DNA"/>
</dbReference>
<dbReference type="AlphaFoldDB" id="A0A098GA51"/>
<gene>
    <name evidence="2" type="ORF">LFA_3561</name>
</gene>
<organism evidence="2 3">
    <name type="scientific">Legionella fallonii LLAP-10</name>
    <dbReference type="NCBI Taxonomy" id="1212491"/>
    <lineage>
        <taxon>Bacteria</taxon>
        <taxon>Pseudomonadati</taxon>
        <taxon>Pseudomonadota</taxon>
        <taxon>Gammaproteobacteria</taxon>
        <taxon>Legionellales</taxon>
        <taxon>Legionellaceae</taxon>
        <taxon>Legionella</taxon>
    </lineage>
</organism>
<keyword evidence="1" id="KW-0472">Membrane</keyword>
<name>A0A098GA51_9GAMM</name>
<keyword evidence="1" id="KW-0812">Transmembrane</keyword>
<dbReference type="Proteomes" id="UP000032430">
    <property type="component" value="Chromosome I"/>
</dbReference>
<feature type="transmembrane region" description="Helical" evidence="1">
    <location>
        <begin position="75"/>
        <end position="97"/>
    </location>
</feature>
<dbReference type="OrthoDB" id="5648118at2"/>